<evidence type="ECO:0000313" key="4">
    <source>
        <dbReference type="WBParaSite" id="PSAMB.scaffold982size37682.g10277.t1"/>
    </source>
</evidence>
<dbReference type="PROSITE" id="PS50030">
    <property type="entry name" value="UBA"/>
    <property type="match status" value="1"/>
</dbReference>
<dbReference type="Pfam" id="PF00627">
    <property type="entry name" value="UBA"/>
    <property type="match status" value="1"/>
</dbReference>
<reference evidence="4" key="1">
    <citation type="submission" date="2022-11" db="UniProtKB">
        <authorList>
            <consortium name="WormBaseParasite"/>
        </authorList>
    </citation>
    <scope>IDENTIFICATION</scope>
</reference>
<evidence type="ECO:0000259" key="2">
    <source>
        <dbReference type="PROSITE" id="PS50030"/>
    </source>
</evidence>
<feature type="region of interest" description="Disordered" evidence="1">
    <location>
        <begin position="191"/>
        <end position="221"/>
    </location>
</feature>
<accession>A0A914XT27</accession>
<protein>
    <submittedName>
        <fullName evidence="4">UBA domain-containing protein</fullName>
    </submittedName>
</protein>
<dbReference type="AlphaFoldDB" id="A0A914XT27"/>
<dbReference type="InterPro" id="IPR015940">
    <property type="entry name" value="UBA"/>
</dbReference>
<sequence>MVVVSTWSLREKALHGKVVEVPLETSASDVLTQLSAATGQDPSTFGLFFLGRRIANNSKLSECRGLANHHKVYAMRLAKSEQSTYKPTARDIDNARSSIRSAFSNMQHRSLLIKMTSNRDTIGNLIGSTPGLKTDRVAQALLRDPLLLLNWLFSENIGSLAAQHPSVIDACQQLSSTLHTEATGLYAAGASNPLYDDDSDAEDEARGGARQAAGPARPAAQFTPQHLAAALAAVGQGMGRGQQPAFNAPQPAANAGRANAAPGQITPEMFQRAMRQAFGNAVPAQQPPAPAPVENFDAQMEQLNMMGFANREENLRALRATDGNVEAALEFIINERESLGLD</sequence>
<dbReference type="CDD" id="cd17039">
    <property type="entry name" value="Ubl_ubiquitin_like"/>
    <property type="match status" value="1"/>
</dbReference>
<dbReference type="GO" id="GO:0006511">
    <property type="term" value="P:ubiquitin-dependent protein catabolic process"/>
    <property type="evidence" value="ECO:0007669"/>
    <property type="project" value="TreeGrafter"/>
</dbReference>
<dbReference type="Gene3D" id="1.10.8.10">
    <property type="entry name" value="DNA helicase RuvA subunit, C-terminal domain"/>
    <property type="match status" value="1"/>
</dbReference>
<organism evidence="3 4">
    <name type="scientific">Plectus sambesii</name>
    <dbReference type="NCBI Taxonomy" id="2011161"/>
    <lineage>
        <taxon>Eukaryota</taxon>
        <taxon>Metazoa</taxon>
        <taxon>Ecdysozoa</taxon>
        <taxon>Nematoda</taxon>
        <taxon>Chromadorea</taxon>
        <taxon>Plectida</taxon>
        <taxon>Plectina</taxon>
        <taxon>Plectoidea</taxon>
        <taxon>Plectidae</taxon>
        <taxon>Plectus</taxon>
    </lineage>
</organism>
<dbReference type="SMART" id="SM00165">
    <property type="entry name" value="UBA"/>
    <property type="match status" value="1"/>
</dbReference>
<dbReference type="GO" id="GO:0005829">
    <property type="term" value="C:cytosol"/>
    <property type="evidence" value="ECO:0007669"/>
    <property type="project" value="TreeGrafter"/>
</dbReference>
<dbReference type="PANTHER" id="PTHR10677">
    <property type="entry name" value="UBIQUILIN"/>
    <property type="match status" value="1"/>
</dbReference>
<evidence type="ECO:0000313" key="3">
    <source>
        <dbReference type="Proteomes" id="UP000887566"/>
    </source>
</evidence>
<dbReference type="InterPro" id="IPR009060">
    <property type="entry name" value="UBA-like_sf"/>
</dbReference>
<proteinExistence type="predicted"/>
<evidence type="ECO:0000256" key="1">
    <source>
        <dbReference type="SAM" id="MobiDB-lite"/>
    </source>
</evidence>
<dbReference type="SUPFAM" id="SSF46934">
    <property type="entry name" value="UBA-like"/>
    <property type="match status" value="1"/>
</dbReference>
<name>A0A914XT27_9BILA</name>
<feature type="domain" description="UBA" evidence="2">
    <location>
        <begin position="295"/>
        <end position="335"/>
    </location>
</feature>
<dbReference type="GO" id="GO:0031593">
    <property type="term" value="F:polyubiquitin modification-dependent protein binding"/>
    <property type="evidence" value="ECO:0007669"/>
    <property type="project" value="TreeGrafter"/>
</dbReference>
<dbReference type="PANTHER" id="PTHR10677:SF3">
    <property type="entry name" value="FI07626P-RELATED"/>
    <property type="match status" value="1"/>
</dbReference>
<feature type="compositionally biased region" description="Low complexity" evidence="1">
    <location>
        <begin position="208"/>
        <end position="221"/>
    </location>
</feature>
<keyword evidence="3" id="KW-1185">Reference proteome</keyword>
<dbReference type="Proteomes" id="UP000887566">
    <property type="component" value="Unplaced"/>
</dbReference>
<dbReference type="WBParaSite" id="PSAMB.scaffold982size37682.g10277.t1">
    <property type="protein sequence ID" value="PSAMB.scaffold982size37682.g10277.t1"/>
    <property type="gene ID" value="PSAMB.scaffold982size37682.g10277"/>
</dbReference>
<dbReference type="InterPro" id="IPR015496">
    <property type="entry name" value="Ubiquilin"/>
</dbReference>